<feature type="transmembrane region" description="Helical" evidence="1">
    <location>
        <begin position="259"/>
        <end position="287"/>
    </location>
</feature>
<proteinExistence type="predicted"/>
<gene>
    <name evidence="2" type="ORF">A3D67_01700</name>
</gene>
<dbReference type="EMBL" id="MHLN01000004">
    <property type="protein sequence ID" value="OGZ12496.1"/>
    <property type="molecule type" value="Genomic_DNA"/>
</dbReference>
<name>A0A1G2DFZ4_9BACT</name>
<protein>
    <submittedName>
        <fullName evidence="2">Uncharacterized protein</fullName>
    </submittedName>
</protein>
<keyword evidence="1" id="KW-1133">Transmembrane helix</keyword>
<accession>A0A1G2DFZ4</accession>
<evidence type="ECO:0000256" key="1">
    <source>
        <dbReference type="SAM" id="Phobius"/>
    </source>
</evidence>
<sequence>MSKDNSLRLIFDASEPTQQASLKLQWCVSPHALETLRNAGNFAPQLCIIVENGSREHEMRYVIPLLQVQTRIDFFQPGKHRIIAFIAPSGVGSEYFAKFFRRHQMWDGGFYVGLVNYWLTKNENLDQRIDRRPDVFGQDGIGPVVAEIDVADGFFAKPPPAWERWWINLWYERRPRDQCQLRRRMMLAFTIQPPVIFLWVLLTSIMRAFVGLSCVLFAQRGICWTAVVRPFAHTTRDVWEDTSSLAIFRRETILFSWPVLPVIPFIFVVSAGILFVFFSAEILWPLLPVNLPSPHSSVLQAIVFAGSYYGLLLVVYYGFLALVLMSSFVVPLVFKWMQTVGEKTRSFTRRHANGREEGSVAVHDTQSRFLPQWWKRYRGLGERTQRRQRRDEARMERFTTQVSVVACETRPSLGPISVHELPFALHRTPRLWYQEIKGAVCKPFAR</sequence>
<keyword evidence="1" id="KW-0812">Transmembrane</keyword>
<evidence type="ECO:0000313" key="2">
    <source>
        <dbReference type="EMBL" id="OGZ12496.1"/>
    </source>
</evidence>
<comment type="caution">
    <text evidence="2">The sequence shown here is derived from an EMBL/GenBank/DDBJ whole genome shotgun (WGS) entry which is preliminary data.</text>
</comment>
<reference evidence="2 3" key="1">
    <citation type="journal article" date="2016" name="Nat. Commun.">
        <title>Thousands of microbial genomes shed light on interconnected biogeochemical processes in an aquifer system.</title>
        <authorList>
            <person name="Anantharaman K."/>
            <person name="Brown C.T."/>
            <person name="Hug L.A."/>
            <person name="Sharon I."/>
            <person name="Castelle C.J."/>
            <person name="Probst A.J."/>
            <person name="Thomas B.C."/>
            <person name="Singh A."/>
            <person name="Wilkins M.J."/>
            <person name="Karaoz U."/>
            <person name="Brodie E.L."/>
            <person name="Williams K.H."/>
            <person name="Hubbard S.S."/>
            <person name="Banfield J.F."/>
        </authorList>
    </citation>
    <scope>NUCLEOTIDE SEQUENCE [LARGE SCALE GENOMIC DNA]</scope>
</reference>
<keyword evidence="1" id="KW-0472">Membrane</keyword>
<dbReference type="AlphaFoldDB" id="A0A1G2DFZ4"/>
<feature type="transmembrane region" description="Helical" evidence="1">
    <location>
        <begin position="307"/>
        <end position="334"/>
    </location>
</feature>
<evidence type="ECO:0000313" key="3">
    <source>
        <dbReference type="Proteomes" id="UP000178099"/>
    </source>
</evidence>
<dbReference type="Proteomes" id="UP000178099">
    <property type="component" value="Unassembled WGS sequence"/>
</dbReference>
<organism evidence="2 3">
    <name type="scientific">Candidatus Lloydbacteria bacterium RIFCSPHIGHO2_02_FULL_51_22</name>
    <dbReference type="NCBI Taxonomy" id="1798663"/>
    <lineage>
        <taxon>Bacteria</taxon>
        <taxon>Candidatus Lloydiibacteriota</taxon>
    </lineage>
</organism>